<name>A0AAQ3NQ72_VIGMU</name>
<dbReference type="Proteomes" id="UP001374535">
    <property type="component" value="Chromosome 5"/>
</dbReference>
<gene>
    <name evidence="1" type="ORF">V8G54_017197</name>
</gene>
<sequence>MVVGISCIAKAIHPTKGSHSASLCYCLPHRSPLTSILFKVSPLLKVSLVIHHHTVIVIFDCILYLGGHVKYNLVGGIDSVKKSCCVVENNSHTCVLDSVTPPVSRIREPISFKKNVAIRLLNLQTVLSS</sequence>
<proteinExistence type="predicted"/>
<evidence type="ECO:0000313" key="1">
    <source>
        <dbReference type="EMBL" id="WVZ12667.1"/>
    </source>
</evidence>
<dbReference type="EMBL" id="CP144696">
    <property type="protein sequence ID" value="WVZ12667.1"/>
    <property type="molecule type" value="Genomic_DNA"/>
</dbReference>
<dbReference type="AlphaFoldDB" id="A0AAQ3NQ72"/>
<organism evidence="1 2">
    <name type="scientific">Vigna mungo</name>
    <name type="common">Black gram</name>
    <name type="synonym">Phaseolus mungo</name>
    <dbReference type="NCBI Taxonomy" id="3915"/>
    <lineage>
        <taxon>Eukaryota</taxon>
        <taxon>Viridiplantae</taxon>
        <taxon>Streptophyta</taxon>
        <taxon>Embryophyta</taxon>
        <taxon>Tracheophyta</taxon>
        <taxon>Spermatophyta</taxon>
        <taxon>Magnoliopsida</taxon>
        <taxon>eudicotyledons</taxon>
        <taxon>Gunneridae</taxon>
        <taxon>Pentapetalae</taxon>
        <taxon>rosids</taxon>
        <taxon>fabids</taxon>
        <taxon>Fabales</taxon>
        <taxon>Fabaceae</taxon>
        <taxon>Papilionoideae</taxon>
        <taxon>50 kb inversion clade</taxon>
        <taxon>NPAAA clade</taxon>
        <taxon>indigoferoid/millettioid clade</taxon>
        <taxon>Phaseoleae</taxon>
        <taxon>Vigna</taxon>
    </lineage>
</organism>
<protein>
    <submittedName>
        <fullName evidence="1">Uncharacterized protein</fullName>
    </submittedName>
</protein>
<evidence type="ECO:0000313" key="2">
    <source>
        <dbReference type="Proteomes" id="UP001374535"/>
    </source>
</evidence>
<accession>A0AAQ3NQ72</accession>
<reference evidence="1 2" key="1">
    <citation type="journal article" date="2023" name="Life. Sci Alliance">
        <title>Evolutionary insights into 3D genome organization and epigenetic landscape of Vigna mungo.</title>
        <authorList>
            <person name="Junaid A."/>
            <person name="Singh B."/>
            <person name="Bhatia S."/>
        </authorList>
    </citation>
    <scope>NUCLEOTIDE SEQUENCE [LARGE SCALE GENOMIC DNA]</scope>
    <source>
        <strain evidence="1">Urdbean</strain>
    </source>
</reference>
<keyword evidence="2" id="KW-1185">Reference proteome</keyword>